<gene>
    <name evidence="1" type="ORF">OYT1_ch0433</name>
</gene>
<evidence type="ECO:0000313" key="1">
    <source>
        <dbReference type="EMBL" id="BBE50006.1"/>
    </source>
</evidence>
<dbReference type="PROSITE" id="PS00409">
    <property type="entry name" value="PROKAR_NTER_METHYL"/>
    <property type="match status" value="1"/>
</dbReference>
<proteinExistence type="predicted"/>
<dbReference type="Proteomes" id="UP000033070">
    <property type="component" value="Chromosome"/>
</dbReference>
<sequence>MRQRGFTLIELIAVIVILGVLAAITPNFISLPAQSYANAASRAELSYAGTTALSWLKADLSQASGVPIVTGTSSLSIPKPTGATVTYSFTGNQLLRSDSSLSGANKLLVAGVCPSAEVNTNPAFFLDSASQSIKVDLPLIARSNCSDTSVGNETMEFHDTISYRGTW</sequence>
<protein>
    <recommendedName>
        <fullName evidence="3">Fimbrial protein</fullName>
    </recommendedName>
</protein>
<name>A0A2Z6G942_9PROT</name>
<organism evidence="1 2">
    <name type="scientific">Ferriphaselus amnicola</name>
    <dbReference type="NCBI Taxonomy" id="1188319"/>
    <lineage>
        <taxon>Bacteria</taxon>
        <taxon>Pseudomonadati</taxon>
        <taxon>Pseudomonadota</taxon>
        <taxon>Betaproteobacteria</taxon>
        <taxon>Nitrosomonadales</taxon>
        <taxon>Gallionellaceae</taxon>
        <taxon>Ferriphaselus</taxon>
    </lineage>
</organism>
<dbReference type="Gene3D" id="3.30.700.10">
    <property type="entry name" value="Glycoprotein, Type 4 Pilin"/>
    <property type="match status" value="1"/>
</dbReference>
<keyword evidence="2" id="KW-1185">Reference proteome</keyword>
<dbReference type="RefSeq" id="WP_062625555.1">
    <property type="nucleotide sequence ID" value="NZ_AP018738.1"/>
</dbReference>
<dbReference type="STRING" id="1188319.OYT1_00319"/>
<dbReference type="KEGG" id="fam:OYT1_ch0433"/>
<evidence type="ECO:0008006" key="3">
    <source>
        <dbReference type="Google" id="ProtNLM"/>
    </source>
</evidence>
<accession>A0A2Z6G942</accession>
<dbReference type="NCBIfam" id="TIGR02532">
    <property type="entry name" value="IV_pilin_GFxxxE"/>
    <property type="match status" value="1"/>
</dbReference>
<dbReference type="AlphaFoldDB" id="A0A2Z6G942"/>
<evidence type="ECO:0000313" key="2">
    <source>
        <dbReference type="Proteomes" id="UP000033070"/>
    </source>
</evidence>
<reference evidence="1 2" key="1">
    <citation type="submission" date="2018-06" db="EMBL/GenBank/DDBJ databases">
        <title>OYT1 Genome Sequencing.</title>
        <authorList>
            <person name="Kato S."/>
            <person name="Itoh T."/>
            <person name="Ohkuma M."/>
        </authorList>
    </citation>
    <scope>NUCLEOTIDE SEQUENCE [LARGE SCALE GENOMIC DNA]</scope>
    <source>
        <strain evidence="1 2">OYT1</strain>
    </source>
</reference>
<dbReference type="SUPFAM" id="SSF54523">
    <property type="entry name" value="Pili subunits"/>
    <property type="match status" value="1"/>
</dbReference>
<dbReference type="Pfam" id="PF07963">
    <property type="entry name" value="N_methyl"/>
    <property type="match status" value="1"/>
</dbReference>
<dbReference type="InterPro" id="IPR012902">
    <property type="entry name" value="N_methyl_site"/>
</dbReference>
<dbReference type="InterPro" id="IPR045584">
    <property type="entry name" value="Pilin-like"/>
</dbReference>
<dbReference type="EMBL" id="AP018738">
    <property type="protein sequence ID" value="BBE50006.1"/>
    <property type="molecule type" value="Genomic_DNA"/>
</dbReference>